<comment type="caution">
    <text evidence="1">Lacks conserved residue(s) required for the propagation of feature annotation.</text>
</comment>
<dbReference type="KEGG" id="pan:PODANSg888"/>
<organism evidence="3">
    <name type="scientific">Podospora anserina (strain S / ATCC MYA-4624 / DSM 980 / FGSC 10383)</name>
    <name type="common">Pleurage anserina</name>
    <dbReference type="NCBI Taxonomy" id="515849"/>
    <lineage>
        <taxon>Eukaryota</taxon>
        <taxon>Fungi</taxon>
        <taxon>Dikarya</taxon>
        <taxon>Ascomycota</taxon>
        <taxon>Pezizomycotina</taxon>
        <taxon>Sordariomycetes</taxon>
        <taxon>Sordariomycetidae</taxon>
        <taxon>Sordariales</taxon>
        <taxon>Podosporaceae</taxon>
        <taxon>Podospora</taxon>
        <taxon>Podospora anserina</taxon>
    </lineage>
</organism>
<dbReference type="GeneID" id="6188063"/>
<dbReference type="AlphaFoldDB" id="B2ADY3"/>
<evidence type="ECO:0000259" key="2">
    <source>
        <dbReference type="PROSITE" id="PS52019"/>
    </source>
</evidence>
<name>B2ADY3_PODAN</name>
<dbReference type="HOGENOM" id="CLU_1563506_0_0_1"/>
<evidence type="ECO:0000313" key="3">
    <source>
        <dbReference type="EMBL" id="CAP61648.1"/>
    </source>
</evidence>
<dbReference type="Gene3D" id="3.10.129.110">
    <property type="entry name" value="Polyketide synthase dehydratase"/>
    <property type="match status" value="1"/>
</dbReference>
<dbReference type="RefSeq" id="XP_001903872.1">
    <property type="nucleotide sequence ID" value="XM_001903837.1"/>
</dbReference>
<feature type="region of interest" description="C-terminal hotdog fold" evidence="1">
    <location>
        <begin position="104"/>
        <end position="171"/>
    </location>
</feature>
<sequence>MCALFQQHYTIKIDFAREWKSVENKPHCIQLPANIVLDRGAANKSSSAWAEFSLYSQRNKSEEQSFVEICQGSIKAIFKRAESNGGEEGQQHDHDVKDLISSGYRQYTREIDHERLYERLTECGYEYGPIFQGIQHACLDGGGHAVGRVTICRGSTVLWQQDSTRHPSMRP</sequence>
<feature type="region of interest" description="N-terminal hotdog fold" evidence="1">
    <location>
        <begin position="1"/>
        <end position="81"/>
    </location>
</feature>
<evidence type="ECO:0000256" key="1">
    <source>
        <dbReference type="PROSITE-ProRule" id="PRU01363"/>
    </source>
</evidence>
<accession>B2ADY3</accession>
<dbReference type="InterPro" id="IPR049900">
    <property type="entry name" value="PKS_mFAS_DH"/>
</dbReference>
<dbReference type="VEuPathDB" id="FungiDB:PODANS_0_250"/>
<dbReference type="PROSITE" id="PS52019">
    <property type="entry name" value="PKS_MFAS_DH"/>
    <property type="match status" value="1"/>
</dbReference>
<gene>
    <name evidence="3" type="ORF">PODANS_0_250</name>
</gene>
<dbReference type="Pfam" id="PF14765">
    <property type="entry name" value="PS-DH"/>
    <property type="match status" value="1"/>
</dbReference>
<dbReference type="InterPro" id="IPR049551">
    <property type="entry name" value="PKS_DH_C"/>
</dbReference>
<proteinExistence type="predicted"/>
<dbReference type="EMBL" id="CU633455">
    <property type="protein sequence ID" value="CAP61648.1"/>
    <property type="molecule type" value="Genomic_DNA"/>
</dbReference>
<protein>
    <submittedName>
        <fullName evidence="3">Podospora anserina S mat+ genomic DNA chromosome 4, supercontig 2</fullName>
    </submittedName>
</protein>
<reference evidence="3" key="1">
    <citation type="journal article" date="2008" name="Genome Biol.">
        <title>The genome sequence of the model ascomycete fungus Podospora anserina.</title>
        <authorList>
            <person name="Espagne E."/>
            <person name="Lespinet O."/>
            <person name="Malagnac F."/>
            <person name="Da Silva C."/>
            <person name="Jaillon O."/>
            <person name="Porcel B.M."/>
            <person name="Couloux A."/>
            <person name="Aury J.-M."/>
            <person name="Segurens B."/>
            <person name="Poulain J."/>
            <person name="Anthouard V."/>
            <person name="Grossetete S."/>
            <person name="Khalili H."/>
            <person name="Coppin E."/>
            <person name="Dequard-Chablat M."/>
            <person name="Picard M."/>
            <person name="Contamine V."/>
            <person name="Arnaise S."/>
            <person name="Bourdais A."/>
            <person name="Berteaux-Lecellier V."/>
            <person name="Gautheret D."/>
            <person name="de Vries R.P."/>
            <person name="Battaglia E."/>
            <person name="Coutinho P.M."/>
            <person name="Danchin E.G.J."/>
            <person name="Henrissat B."/>
            <person name="El Khoury R."/>
            <person name="Sainsard-Chanet A."/>
            <person name="Boivin A."/>
            <person name="Pinan-Lucarre B."/>
            <person name="Sellem C.H."/>
            <person name="Debuchy R."/>
            <person name="Wincker P."/>
            <person name="Weissenbach J."/>
            <person name="Silar P."/>
        </authorList>
    </citation>
    <scope>NUCLEOTIDE SEQUENCE [LARGE SCALE GENOMIC DNA]</scope>
    <source>
        <strain evidence="3">S mat+</strain>
    </source>
</reference>
<reference evidence="3" key="2">
    <citation type="submission" date="2008-07" db="EMBL/GenBank/DDBJ databases">
        <authorList>
            <person name="Genoscope - CEA"/>
        </authorList>
    </citation>
    <scope>NUCLEOTIDE SEQUENCE</scope>
    <source>
        <strain evidence="3">S mat+</strain>
    </source>
</reference>
<feature type="domain" description="PKS/mFAS DH" evidence="2">
    <location>
        <begin position="1"/>
        <end position="171"/>
    </location>
</feature>
<dbReference type="InterPro" id="IPR042104">
    <property type="entry name" value="PKS_dehydratase_sf"/>
</dbReference>